<feature type="domain" description="D-isomer specific 2-hydroxyacid dehydrogenase catalytic" evidence="5">
    <location>
        <begin position="15"/>
        <end position="316"/>
    </location>
</feature>
<dbReference type="FunFam" id="3.40.50.720:FF:000203">
    <property type="entry name" value="D-3-phosphoglycerate dehydrogenase (SerA)"/>
    <property type="match status" value="1"/>
</dbReference>
<dbReference type="Gene3D" id="3.40.50.720">
    <property type="entry name" value="NAD(P)-binding Rossmann-like Domain"/>
    <property type="match status" value="2"/>
</dbReference>
<dbReference type="InterPro" id="IPR050418">
    <property type="entry name" value="D-iso_2-hydroxyacid_DH_PdxB"/>
</dbReference>
<evidence type="ECO:0000313" key="8">
    <source>
        <dbReference type="Proteomes" id="UP000245624"/>
    </source>
</evidence>
<evidence type="ECO:0000259" key="6">
    <source>
        <dbReference type="Pfam" id="PF02826"/>
    </source>
</evidence>
<dbReference type="InterPro" id="IPR029752">
    <property type="entry name" value="D-isomer_DH_CS1"/>
</dbReference>
<dbReference type="PANTHER" id="PTHR43761">
    <property type="entry name" value="D-ISOMER SPECIFIC 2-HYDROXYACID DEHYDROGENASE FAMILY PROTEIN (AFU_ORTHOLOGUE AFUA_1G13630)"/>
    <property type="match status" value="1"/>
</dbReference>
<dbReference type="OrthoDB" id="9805416at2"/>
<dbReference type="InterPro" id="IPR036291">
    <property type="entry name" value="NAD(P)-bd_dom_sf"/>
</dbReference>
<accession>A0A317L1M6</accession>
<proteinExistence type="inferred from homology"/>
<dbReference type="Proteomes" id="UP000245624">
    <property type="component" value="Unassembled WGS sequence"/>
</dbReference>
<dbReference type="InterPro" id="IPR029753">
    <property type="entry name" value="D-isomer_DH_CS"/>
</dbReference>
<dbReference type="SUPFAM" id="SSF51735">
    <property type="entry name" value="NAD(P)-binding Rossmann-fold domains"/>
    <property type="match status" value="1"/>
</dbReference>
<comment type="caution">
    <text evidence="7">The sequence shown here is derived from an EMBL/GenBank/DDBJ whole genome shotgun (WGS) entry which is preliminary data.</text>
</comment>
<keyword evidence="8" id="KW-1185">Reference proteome</keyword>
<dbReference type="PROSITE" id="PS00671">
    <property type="entry name" value="D_2_HYDROXYACID_DH_3"/>
    <property type="match status" value="1"/>
</dbReference>
<dbReference type="InterPro" id="IPR006140">
    <property type="entry name" value="D-isomer_DH_NAD-bd"/>
</dbReference>
<dbReference type="Pfam" id="PF02826">
    <property type="entry name" value="2-Hacid_dh_C"/>
    <property type="match status" value="1"/>
</dbReference>
<keyword evidence="3" id="KW-0520">NAD</keyword>
<dbReference type="CDD" id="cd05299">
    <property type="entry name" value="CtBP_dh"/>
    <property type="match status" value="1"/>
</dbReference>
<evidence type="ECO:0000256" key="1">
    <source>
        <dbReference type="ARBA" id="ARBA00005854"/>
    </source>
</evidence>
<keyword evidence="2 4" id="KW-0560">Oxidoreductase</keyword>
<feature type="domain" description="D-isomer specific 2-hydroxyacid dehydrogenase NAD-binding" evidence="6">
    <location>
        <begin position="107"/>
        <end position="284"/>
    </location>
</feature>
<dbReference type="InterPro" id="IPR006139">
    <property type="entry name" value="D-isomer_2_OHA_DH_cat_dom"/>
</dbReference>
<evidence type="ECO:0000256" key="4">
    <source>
        <dbReference type="RuleBase" id="RU003719"/>
    </source>
</evidence>
<evidence type="ECO:0000256" key="3">
    <source>
        <dbReference type="ARBA" id="ARBA00023027"/>
    </source>
</evidence>
<dbReference type="AlphaFoldDB" id="A0A317L1M6"/>
<dbReference type="RefSeq" id="WP_109983784.1">
    <property type="nucleotide sequence ID" value="NZ_QGTD01000005.1"/>
</dbReference>
<sequence length="325" mass="37126">MKVMITDCDHDHIDIETEIFREAVIDFEMQQCKTEEDVIASCQQAEIIMNQYAPMTEKVFRHLPKLQLIVRYGVGVNNIDVDAATRYGIQVCNIPDYGVEEVADHALALMLNLSRKIMHMNASVLNGNWDYRESIPIYRHRDQTVGVIGLGRIGSTFAERVHALGSRVIAYDPKYQYKRDELVLPFIEIVELDALLETADVISIHCPLEDAYHLIGREQLRKMKKTSYLINVSRGGIVDEEALAHAITQKWLAGAALDVTEIEPLDIDSPLRNSANIILTPHMAWYSEQAAYELKYKVAREVVRFKKEKLVSYPVNHVTNGRMRE</sequence>
<dbReference type="GO" id="GO:0051287">
    <property type="term" value="F:NAD binding"/>
    <property type="evidence" value="ECO:0007669"/>
    <property type="project" value="InterPro"/>
</dbReference>
<name>A0A317L1M6_9BACI</name>
<dbReference type="SUPFAM" id="SSF52283">
    <property type="entry name" value="Formate/glycerate dehydrogenase catalytic domain-like"/>
    <property type="match status" value="1"/>
</dbReference>
<dbReference type="GO" id="GO:0016616">
    <property type="term" value="F:oxidoreductase activity, acting on the CH-OH group of donors, NAD or NADP as acceptor"/>
    <property type="evidence" value="ECO:0007669"/>
    <property type="project" value="InterPro"/>
</dbReference>
<protein>
    <submittedName>
        <fullName evidence="7">C-terminal binding protein</fullName>
    </submittedName>
</protein>
<dbReference type="PANTHER" id="PTHR43761:SF1">
    <property type="entry name" value="D-ISOMER SPECIFIC 2-HYDROXYACID DEHYDROGENASE CATALYTIC DOMAIN-CONTAINING PROTEIN-RELATED"/>
    <property type="match status" value="1"/>
</dbReference>
<dbReference type="GO" id="GO:0003714">
    <property type="term" value="F:transcription corepressor activity"/>
    <property type="evidence" value="ECO:0007669"/>
    <property type="project" value="InterPro"/>
</dbReference>
<organism evidence="7 8">
    <name type="scientific">Gracilibacillus dipsosauri</name>
    <dbReference type="NCBI Taxonomy" id="178340"/>
    <lineage>
        <taxon>Bacteria</taxon>
        <taxon>Bacillati</taxon>
        <taxon>Bacillota</taxon>
        <taxon>Bacilli</taxon>
        <taxon>Bacillales</taxon>
        <taxon>Bacillaceae</taxon>
        <taxon>Gracilibacillus</taxon>
    </lineage>
</organism>
<gene>
    <name evidence="7" type="ORF">DLJ74_06235</name>
</gene>
<dbReference type="PROSITE" id="PS00065">
    <property type="entry name" value="D_2_HYDROXYACID_DH_1"/>
    <property type="match status" value="1"/>
</dbReference>
<evidence type="ECO:0000313" key="7">
    <source>
        <dbReference type="EMBL" id="PWU69565.1"/>
    </source>
</evidence>
<comment type="similarity">
    <text evidence="1 4">Belongs to the D-isomer specific 2-hydroxyacid dehydrogenase family.</text>
</comment>
<dbReference type="EMBL" id="QGTD01000005">
    <property type="protein sequence ID" value="PWU69565.1"/>
    <property type="molecule type" value="Genomic_DNA"/>
</dbReference>
<evidence type="ECO:0000256" key="2">
    <source>
        <dbReference type="ARBA" id="ARBA00023002"/>
    </source>
</evidence>
<reference evidence="7 8" key="1">
    <citation type="submission" date="2018-05" db="EMBL/GenBank/DDBJ databases">
        <title>Genomic analysis of Gracilibacillus dipsosauri DD1 reveals novel features of a salt-tolerant amylase.</title>
        <authorList>
            <person name="Deutch C.E."/>
            <person name="Yang S."/>
        </authorList>
    </citation>
    <scope>NUCLEOTIDE SEQUENCE [LARGE SCALE GENOMIC DNA]</scope>
    <source>
        <strain evidence="7 8">DD1</strain>
    </source>
</reference>
<dbReference type="Pfam" id="PF00389">
    <property type="entry name" value="2-Hacid_dh"/>
    <property type="match status" value="1"/>
</dbReference>
<evidence type="ECO:0000259" key="5">
    <source>
        <dbReference type="Pfam" id="PF00389"/>
    </source>
</evidence>
<dbReference type="InterPro" id="IPR043322">
    <property type="entry name" value="CtBP"/>
</dbReference>